<name>A0A5C7H016_9ROSI</name>
<organism evidence="2 3">
    <name type="scientific">Acer yangbiense</name>
    <dbReference type="NCBI Taxonomy" id="1000413"/>
    <lineage>
        <taxon>Eukaryota</taxon>
        <taxon>Viridiplantae</taxon>
        <taxon>Streptophyta</taxon>
        <taxon>Embryophyta</taxon>
        <taxon>Tracheophyta</taxon>
        <taxon>Spermatophyta</taxon>
        <taxon>Magnoliopsida</taxon>
        <taxon>eudicotyledons</taxon>
        <taxon>Gunneridae</taxon>
        <taxon>Pentapetalae</taxon>
        <taxon>rosids</taxon>
        <taxon>malvids</taxon>
        <taxon>Sapindales</taxon>
        <taxon>Sapindaceae</taxon>
        <taxon>Hippocastanoideae</taxon>
        <taxon>Acereae</taxon>
        <taxon>Acer</taxon>
    </lineage>
</organism>
<evidence type="ECO:0000313" key="2">
    <source>
        <dbReference type="EMBL" id="TXG49616.1"/>
    </source>
</evidence>
<dbReference type="EMBL" id="VAHF01000012">
    <property type="protein sequence ID" value="TXG49616.1"/>
    <property type="molecule type" value="Genomic_DNA"/>
</dbReference>
<dbReference type="Proteomes" id="UP000323000">
    <property type="component" value="Chromosome 12"/>
</dbReference>
<accession>A0A5C7H016</accession>
<dbReference type="PANTHER" id="PTHR33527:SF28">
    <property type="entry name" value="GB|AAD43168.1"/>
    <property type="match status" value="1"/>
</dbReference>
<dbReference type="PANTHER" id="PTHR33527">
    <property type="entry name" value="OS07G0274300 PROTEIN"/>
    <property type="match status" value="1"/>
</dbReference>
<reference evidence="3" key="1">
    <citation type="journal article" date="2019" name="Gigascience">
        <title>De novo genome assembly of the endangered Acer yangbiense, a plant species with extremely small populations endemic to Yunnan Province, China.</title>
        <authorList>
            <person name="Yang J."/>
            <person name="Wariss H.M."/>
            <person name="Tao L."/>
            <person name="Zhang R."/>
            <person name="Yun Q."/>
            <person name="Hollingsworth P."/>
            <person name="Dao Z."/>
            <person name="Luo G."/>
            <person name="Guo H."/>
            <person name="Ma Y."/>
            <person name="Sun W."/>
        </authorList>
    </citation>
    <scope>NUCLEOTIDE SEQUENCE [LARGE SCALE GENOMIC DNA]</scope>
    <source>
        <strain evidence="3">cv. Malutang</strain>
    </source>
</reference>
<feature type="region of interest" description="Disordered" evidence="1">
    <location>
        <begin position="1"/>
        <end position="21"/>
    </location>
</feature>
<protein>
    <submittedName>
        <fullName evidence="2">Uncharacterized protein</fullName>
    </submittedName>
</protein>
<comment type="caution">
    <text evidence="2">The sequence shown here is derived from an EMBL/GenBank/DDBJ whole genome shotgun (WGS) entry which is preliminary data.</text>
</comment>
<dbReference type="AlphaFoldDB" id="A0A5C7H016"/>
<evidence type="ECO:0000313" key="3">
    <source>
        <dbReference type="Proteomes" id="UP000323000"/>
    </source>
</evidence>
<dbReference type="OrthoDB" id="1882251at2759"/>
<evidence type="ECO:0000256" key="1">
    <source>
        <dbReference type="SAM" id="MobiDB-lite"/>
    </source>
</evidence>
<sequence length="421" mass="47773">MASSSSPSPRPHRRSPPGAVAHETLSWGTAAPETASWGSNSTVTQQEFTTFHNIDRCLFTRLVHSLRRDMGQSMQVMALWLWLEKTGESRQLVDCMLKWPDTLVTFLADEAVLCLNCLDTPPSSSFPPPPYHPFDIPYTHFVTRSKVSLQFFHDNRLDIITGITKIINEVCARAFEDIILQQLQETEKNSAVFHDHNNNNNNNNNSPVYPPNMYHNNIGVGGDQYYYDHYNQNQKVQGGGIPQYFDYQGYDVYDVEVRRQIFNNEIAGGDMFIGGKKINSANQNQQQQQPEIIPQDQRTIFLTFSKGYPISETEIRDFISRCYSPHFKTSIREEFLLLLLDSKHGDCIEAIIMQERAAGEQPLYARLVLDLSCSNIEAILGGKSKAKFSINGKHVWARKYVRRNSEAPSPSPSLSPSSSQN</sequence>
<proteinExistence type="predicted"/>
<keyword evidence="3" id="KW-1185">Reference proteome</keyword>
<gene>
    <name evidence="2" type="ORF">EZV62_025491</name>
</gene>